<gene>
    <name evidence="10" type="ORF">HMPREF1981_00463</name>
</gene>
<evidence type="ECO:0000256" key="6">
    <source>
        <dbReference type="ARBA" id="ARBA00023125"/>
    </source>
</evidence>
<evidence type="ECO:0000256" key="4">
    <source>
        <dbReference type="ARBA" id="ARBA00022691"/>
    </source>
</evidence>
<keyword evidence="3" id="KW-0808">Transferase</keyword>
<dbReference type="SUPFAM" id="SSF53335">
    <property type="entry name" value="S-adenosyl-L-methionine-dependent methyltransferases"/>
    <property type="match status" value="1"/>
</dbReference>
<dbReference type="PANTHER" id="PTHR33841">
    <property type="entry name" value="DNA METHYLTRANSFERASE YEEA-RELATED"/>
    <property type="match status" value="1"/>
</dbReference>
<organism evidence="10 11">
    <name type="scientific">Bacteroides pyogenes F0041</name>
    <dbReference type="NCBI Taxonomy" id="1321819"/>
    <lineage>
        <taxon>Bacteria</taxon>
        <taxon>Pseudomonadati</taxon>
        <taxon>Bacteroidota</taxon>
        <taxon>Bacteroidia</taxon>
        <taxon>Bacteroidales</taxon>
        <taxon>Bacteroidaceae</taxon>
        <taxon>Bacteroides</taxon>
    </lineage>
</organism>
<dbReference type="InterPro" id="IPR025931">
    <property type="entry name" value="TaqI_C"/>
</dbReference>
<dbReference type="RefSeq" id="WP_021646623.1">
    <property type="nucleotide sequence ID" value="NZ_KE993150.1"/>
</dbReference>
<evidence type="ECO:0000259" key="9">
    <source>
        <dbReference type="Pfam" id="PF12950"/>
    </source>
</evidence>
<reference evidence="10 11" key="1">
    <citation type="submission" date="2013-08" db="EMBL/GenBank/DDBJ databases">
        <authorList>
            <person name="Weinstock G."/>
            <person name="Sodergren E."/>
            <person name="Wylie T."/>
            <person name="Fulton L."/>
            <person name="Fulton R."/>
            <person name="Fronick C."/>
            <person name="O'Laughlin M."/>
            <person name="Godfrey J."/>
            <person name="Miner T."/>
            <person name="Herter B."/>
            <person name="Appelbaum E."/>
            <person name="Cordes M."/>
            <person name="Lek S."/>
            <person name="Wollam A."/>
            <person name="Pepin K.H."/>
            <person name="Palsikar V.B."/>
            <person name="Mitreva M."/>
            <person name="Wilson R.K."/>
        </authorList>
    </citation>
    <scope>NUCLEOTIDE SEQUENCE [LARGE SCALE GENOMIC DNA]</scope>
    <source>
        <strain evidence="10 11">F0041</strain>
    </source>
</reference>
<dbReference type="PROSITE" id="PS00092">
    <property type="entry name" value="N6_MTASE"/>
    <property type="match status" value="1"/>
</dbReference>
<sequence length="1078" mass="125469">MATIYTTDSLRNLFRSSFNLTQWYSFSQHFFNVSELKKKPERIIENTSDEGYYLGNINTTDSYRIGLFQYNISKGSVANKRVGLRNLVKSFINPTWGEFDAALVVFDSGDHWRLSFICDIKGEATSPKRYTYVFGSDNLLYRTPIERFNFLKKKGVSFENLKIAFSVEALSDEFFNKYREQYADFIQYITGKRFVKVGSKWEEKVLGEPNAALMQAFDHNEKKIRDYVKKMMGRITFLHFLQRKGWMCGDLNYMQNMFENSAYKNDYLDSVLEPLFFGILNTKPAEREALFANYGWDKSLLAEWKDIPYLNGGLFERDTEDEPESRFPSEYFKRLFQFFSEYNFTIDENDPNDAEVGVDPEMLGKIFENLLEDNKDKGAFYTPKEIVRYMCQESLIAYLETNTSVAKDKIRKFVLSPEDGVADIPDNKKPKLLTALEEVKICDPAIGSGAFPMGLLNELLHCREVLSGECYDRAEIKKSIIQNNIYGVDIEKGAVDIARLRFWLSIVVDEETPSPLPNLDYKIMQGNSLVENFTGVDLSKLTYEKEYKNDKGDFSLFDDEKNRLQKTVSHLLSTYYFCYDHDKKVKLQQEISDAINQQLEVQFINPEILAELKKINLAANSQFFLWHTWFRDVFNLSSEDNGFDIVIGNPPYIQLQNNEGELAKLLGNCNFETFTRTGDIYCLFYEKGWQMLKQNGHLCFITSNKWMRAGYGEKTRLFFSTKTNPKLLIDFAGTKIFDAATVDTNILLFEKGQNKHNTICAITDKQGKSCLNNLSVFVQQQGVECDFTCSDSWVILSPIEQIIKQKIEAVGTPLKDWDIQINYGIKTGFNDAFIINTEKRNEILANCLTEEEHARTAELIRPILRGRDIKRYGYEWANKYLIATFPSHHYDIEQYPAVKQHLLSFGKERLEQTGKTYTVDGKKVKARKKTNNKWFETQDSISYWEDFNKPKIMYPNMTKYMPFYYDEKAFYQNDKSFMITGKHVSYLTAFLNSSLFKFCFRDNFPELLGGTRELRKIFFDKIPVLEVSDKIDNIFKEAITQLQLDYSKEQAIAIDNLLFDLYNLTIEERKVVGYIEIN</sequence>
<dbReference type="GO" id="GO:0032259">
    <property type="term" value="P:methylation"/>
    <property type="evidence" value="ECO:0007669"/>
    <property type="project" value="UniProtKB-KW"/>
</dbReference>
<comment type="caution">
    <text evidence="10">The sequence shown here is derived from an EMBL/GenBank/DDBJ whole genome shotgun (WGS) entry which is preliminary data.</text>
</comment>
<dbReference type="Gene3D" id="3.40.50.150">
    <property type="entry name" value="Vaccinia Virus protein VP39"/>
    <property type="match status" value="1"/>
</dbReference>
<keyword evidence="5" id="KW-0680">Restriction system</keyword>
<comment type="catalytic activity">
    <reaction evidence="7">
        <text>a 2'-deoxyadenosine in DNA + S-adenosyl-L-methionine = an N(6)-methyl-2'-deoxyadenosine in DNA + S-adenosyl-L-homocysteine + H(+)</text>
        <dbReference type="Rhea" id="RHEA:15197"/>
        <dbReference type="Rhea" id="RHEA-COMP:12418"/>
        <dbReference type="Rhea" id="RHEA-COMP:12419"/>
        <dbReference type="ChEBI" id="CHEBI:15378"/>
        <dbReference type="ChEBI" id="CHEBI:57856"/>
        <dbReference type="ChEBI" id="CHEBI:59789"/>
        <dbReference type="ChEBI" id="CHEBI:90615"/>
        <dbReference type="ChEBI" id="CHEBI:90616"/>
        <dbReference type="EC" id="2.1.1.72"/>
    </reaction>
</comment>
<dbReference type="InterPro" id="IPR011639">
    <property type="entry name" value="MethylTrfase_TaqI-like_dom"/>
</dbReference>
<dbReference type="PATRIC" id="fig|1321819.3.peg.433"/>
<keyword evidence="6" id="KW-0238">DNA-binding</keyword>
<dbReference type="EMBL" id="AWSV01000027">
    <property type="protein sequence ID" value="ERI88682.1"/>
    <property type="molecule type" value="Genomic_DNA"/>
</dbReference>
<keyword evidence="4" id="KW-0949">S-adenosyl-L-methionine</keyword>
<dbReference type="PANTHER" id="PTHR33841:SF1">
    <property type="entry name" value="DNA METHYLTRANSFERASE A"/>
    <property type="match status" value="1"/>
</dbReference>
<dbReference type="GO" id="GO:0009007">
    <property type="term" value="F:site-specific DNA-methyltransferase (adenine-specific) activity"/>
    <property type="evidence" value="ECO:0007669"/>
    <property type="project" value="UniProtKB-EC"/>
</dbReference>
<evidence type="ECO:0000256" key="5">
    <source>
        <dbReference type="ARBA" id="ARBA00022747"/>
    </source>
</evidence>
<evidence type="ECO:0000259" key="8">
    <source>
        <dbReference type="Pfam" id="PF07669"/>
    </source>
</evidence>
<evidence type="ECO:0000313" key="11">
    <source>
        <dbReference type="Proteomes" id="UP000016496"/>
    </source>
</evidence>
<evidence type="ECO:0000256" key="2">
    <source>
        <dbReference type="ARBA" id="ARBA00022603"/>
    </source>
</evidence>
<dbReference type="HOGENOM" id="CLU_002539_1_1_10"/>
<dbReference type="Pfam" id="PF07669">
    <property type="entry name" value="Eco57I"/>
    <property type="match status" value="1"/>
</dbReference>
<name>U2E3F8_9BACE</name>
<dbReference type="Proteomes" id="UP000016496">
    <property type="component" value="Unassembled WGS sequence"/>
</dbReference>
<evidence type="ECO:0000256" key="1">
    <source>
        <dbReference type="ARBA" id="ARBA00011900"/>
    </source>
</evidence>
<evidence type="ECO:0000256" key="3">
    <source>
        <dbReference type="ARBA" id="ARBA00022679"/>
    </source>
</evidence>
<protein>
    <recommendedName>
        <fullName evidence="1">site-specific DNA-methyltransferase (adenine-specific)</fullName>
        <ecNumber evidence="1">2.1.1.72</ecNumber>
    </recommendedName>
</protein>
<accession>U2E3F8</accession>
<dbReference type="Pfam" id="PF12950">
    <property type="entry name" value="TaqI_C"/>
    <property type="match status" value="1"/>
</dbReference>
<evidence type="ECO:0000256" key="7">
    <source>
        <dbReference type="ARBA" id="ARBA00047942"/>
    </source>
</evidence>
<dbReference type="EC" id="2.1.1.72" evidence="1"/>
<feature type="domain" description="TaqI-like C-terminal specificity" evidence="9">
    <location>
        <begin position="862"/>
        <end position="1024"/>
    </location>
</feature>
<dbReference type="InterPro" id="IPR050953">
    <property type="entry name" value="N4_N6_ade-DNA_methylase"/>
</dbReference>
<dbReference type="InterPro" id="IPR002052">
    <property type="entry name" value="DNA_methylase_N6_adenine_CS"/>
</dbReference>
<dbReference type="InterPro" id="IPR029063">
    <property type="entry name" value="SAM-dependent_MTases_sf"/>
</dbReference>
<dbReference type="AlphaFoldDB" id="U2E3F8"/>
<dbReference type="GO" id="GO:0009307">
    <property type="term" value="P:DNA restriction-modification system"/>
    <property type="evidence" value="ECO:0007669"/>
    <property type="project" value="UniProtKB-KW"/>
</dbReference>
<evidence type="ECO:0000313" key="10">
    <source>
        <dbReference type="EMBL" id="ERI88682.1"/>
    </source>
</evidence>
<dbReference type="PRINTS" id="PR00507">
    <property type="entry name" value="N12N6MTFRASE"/>
</dbReference>
<dbReference type="OrthoDB" id="32195at2"/>
<feature type="domain" description="Type II methyltransferase M.TaqI-like" evidence="8">
    <location>
        <begin position="483"/>
        <end position="737"/>
    </location>
</feature>
<proteinExistence type="predicted"/>
<keyword evidence="2" id="KW-0489">Methyltransferase</keyword>
<dbReference type="GO" id="GO:0003677">
    <property type="term" value="F:DNA binding"/>
    <property type="evidence" value="ECO:0007669"/>
    <property type="project" value="UniProtKB-KW"/>
</dbReference>